<accession>J0ZQ18</accession>
<dbReference type="InterPro" id="IPR036425">
    <property type="entry name" value="MoaB/Mog-like_dom_sf"/>
</dbReference>
<evidence type="ECO:0000259" key="12">
    <source>
        <dbReference type="SMART" id="SM00852"/>
    </source>
</evidence>
<keyword evidence="9 11" id="KW-0501">Molybdenum cofactor biosynthesis</keyword>
<organism evidence="13 14">
    <name type="scientific">Bartonella tamiae Th239</name>
    <dbReference type="NCBI Taxonomy" id="1094558"/>
    <lineage>
        <taxon>Bacteria</taxon>
        <taxon>Pseudomonadati</taxon>
        <taxon>Pseudomonadota</taxon>
        <taxon>Alphaproteobacteria</taxon>
        <taxon>Hyphomicrobiales</taxon>
        <taxon>Bartonellaceae</taxon>
        <taxon>Bartonella</taxon>
    </lineage>
</organism>
<dbReference type="InterPro" id="IPR005110">
    <property type="entry name" value="MoeA_linker/N"/>
</dbReference>
<dbReference type="NCBIfam" id="NF045515">
    <property type="entry name" value="Glp_gephyrin"/>
    <property type="match status" value="1"/>
</dbReference>
<dbReference type="PANTHER" id="PTHR10192:SF5">
    <property type="entry name" value="GEPHYRIN"/>
    <property type="match status" value="1"/>
</dbReference>
<keyword evidence="14" id="KW-1185">Reference proteome</keyword>
<dbReference type="Gene3D" id="2.170.190.11">
    <property type="entry name" value="Molybdopterin biosynthesis moea protein, domain 3"/>
    <property type="match status" value="1"/>
</dbReference>
<dbReference type="InterPro" id="IPR005111">
    <property type="entry name" value="MoeA_C_domain_IV"/>
</dbReference>
<comment type="function">
    <text evidence="2 11">Catalyzes the insertion of molybdate into adenylated molybdopterin with the concomitant release of AMP.</text>
</comment>
<dbReference type="PATRIC" id="fig|1094558.3.peg.1206"/>
<dbReference type="EMBL" id="AIMB01000007">
    <property type="protein sequence ID" value="EJF90708.1"/>
    <property type="molecule type" value="Genomic_DNA"/>
</dbReference>
<dbReference type="GO" id="GO:0046872">
    <property type="term" value="F:metal ion binding"/>
    <property type="evidence" value="ECO:0007669"/>
    <property type="project" value="UniProtKB-UniRule"/>
</dbReference>
<feature type="domain" description="MoaB/Mog" evidence="12">
    <location>
        <begin position="179"/>
        <end position="321"/>
    </location>
</feature>
<evidence type="ECO:0000313" key="13">
    <source>
        <dbReference type="EMBL" id="EJF90708.1"/>
    </source>
</evidence>
<dbReference type="PROSITE" id="PS01079">
    <property type="entry name" value="MOCF_BIOSYNTHESIS_2"/>
    <property type="match status" value="1"/>
</dbReference>
<dbReference type="Gene3D" id="2.40.340.10">
    <property type="entry name" value="MoeA, C-terminal, domain IV"/>
    <property type="match status" value="1"/>
</dbReference>
<evidence type="ECO:0000256" key="6">
    <source>
        <dbReference type="ARBA" id="ARBA00022679"/>
    </source>
</evidence>
<dbReference type="InterPro" id="IPR036135">
    <property type="entry name" value="MoeA_linker/N_sf"/>
</dbReference>
<evidence type="ECO:0000256" key="9">
    <source>
        <dbReference type="ARBA" id="ARBA00023150"/>
    </source>
</evidence>
<dbReference type="Gene3D" id="3.90.105.10">
    <property type="entry name" value="Molybdopterin biosynthesis moea protein, domain 2"/>
    <property type="match status" value="1"/>
</dbReference>
<dbReference type="STRING" id="1094558.ME5_01109"/>
<evidence type="ECO:0000313" key="14">
    <source>
        <dbReference type="Proteomes" id="UP000008952"/>
    </source>
</evidence>
<comment type="pathway">
    <text evidence="3 11">Cofactor biosynthesis; molybdopterin biosynthesis.</text>
</comment>
<dbReference type="UniPathway" id="UPA00344"/>
<dbReference type="HOGENOM" id="CLU_010186_7_0_5"/>
<dbReference type="RefSeq" id="WP_008039207.1">
    <property type="nucleotide sequence ID" value="NZ_JH725147.1"/>
</dbReference>
<dbReference type="CDD" id="cd00887">
    <property type="entry name" value="MoeA"/>
    <property type="match status" value="1"/>
</dbReference>
<protein>
    <recommendedName>
        <fullName evidence="11">Molybdopterin molybdenumtransferase</fullName>
        <ecNumber evidence="11">2.10.1.1</ecNumber>
    </recommendedName>
</protein>
<dbReference type="FunFam" id="3.40.980.10:FF:000004">
    <property type="entry name" value="Molybdopterin molybdenumtransferase"/>
    <property type="match status" value="1"/>
</dbReference>
<comment type="caution">
    <text evidence="13">The sequence shown here is derived from an EMBL/GenBank/DDBJ whole genome shotgun (WGS) entry which is preliminary data.</text>
</comment>
<comment type="cofactor">
    <cofactor evidence="1 11">
        <name>Mg(2+)</name>
        <dbReference type="ChEBI" id="CHEBI:18420"/>
    </cofactor>
</comment>
<dbReference type="PANTHER" id="PTHR10192">
    <property type="entry name" value="MOLYBDOPTERIN BIOSYNTHESIS PROTEIN"/>
    <property type="match status" value="1"/>
</dbReference>
<dbReference type="Proteomes" id="UP000008952">
    <property type="component" value="Unassembled WGS sequence"/>
</dbReference>
<dbReference type="GO" id="GO:0005829">
    <property type="term" value="C:cytosol"/>
    <property type="evidence" value="ECO:0007669"/>
    <property type="project" value="TreeGrafter"/>
</dbReference>
<keyword evidence="6 11" id="KW-0808">Transferase</keyword>
<evidence type="ECO:0000256" key="4">
    <source>
        <dbReference type="ARBA" id="ARBA00010763"/>
    </source>
</evidence>
<dbReference type="AlphaFoldDB" id="J0ZQ18"/>
<dbReference type="InterPro" id="IPR001453">
    <property type="entry name" value="MoaB/Mog_dom"/>
</dbReference>
<keyword evidence="7 11" id="KW-0479">Metal-binding</keyword>
<dbReference type="Pfam" id="PF00994">
    <property type="entry name" value="MoCF_biosynth"/>
    <property type="match status" value="1"/>
</dbReference>
<evidence type="ECO:0000256" key="3">
    <source>
        <dbReference type="ARBA" id="ARBA00005046"/>
    </source>
</evidence>
<evidence type="ECO:0000256" key="1">
    <source>
        <dbReference type="ARBA" id="ARBA00001946"/>
    </source>
</evidence>
<dbReference type="SMART" id="SM00852">
    <property type="entry name" value="MoCF_biosynth"/>
    <property type="match status" value="1"/>
</dbReference>
<evidence type="ECO:0000256" key="5">
    <source>
        <dbReference type="ARBA" id="ARBA00022505"/>
    </source>
</evidence>
<dbReference type="InterPro" id="IPR036688">
    <property type="entry name" value="MoeA_C_domain_IV_sf"/>
</dbReference>
<evidence type="ECO:0000256" key="8">
    <source>
        <dbReference type="ARBA" id="ARBA00022842"/>
    </source>
</evidence>
<dbReference type="SUPFAM" id="SSF63882">
    <property type="entry name" value="MoeA N-terminal region -like"/>
    <property type="match status" value="1"/>
</dbReference>
<keyword evidence="8 11" id="KW-0460">Magnesium</keyword>
<dbReference type="GO" id="GO:0006777">
    <property type="term" value="P:Mo-molybdopterin cofactor biosynthetic process"/>
    <property type="evidence" value="ECO:0007669"/>
    <property type="project" value="UniProtKB-UniRule"/>
</dbReference>
<evidence type="ECO:0000256" key="11">
    <source>
        <dbReference type="RuleBase" id="RU365090"/>
    </source>
</evidence>
<dbReference type="Gene3D" id="3.40.980.10">
    <property type="entry name" value="MoaB/Mog-like domain"/>
    <property type="match status" value="1"/>
</dbReference>
<dbReference type="InterPro" id="IPR038987">
    <property type="entry name" value="MoeA-like"/>
</dbReference>
<gene>
    <name evidence="13" type="ORF">ME5_01109</name>
</gene>
<reference evidence="13 14" key="1">
    <citation type="submission" date="2012-03" db="EMBL/GenBank/DDBJ databases">
        <title>The Genome Sequence of Bartonella tamiae Th239.</title>
        <authorList>
            <consortium name="The Broad Institute Genome Sequencing Platform"/>
            <consortium name="The Broad Institute Genome Sequencing Center for Infectious Disease"/>
            <person name="Feldgarden M."/>
            <person name="Kirby J."/>
            <person name="Kosoy M."/>
            <person name="Birtles R."/>
            <person name="Probert W.S."/>
            <person name="Chiaraviglio L."/>
            <person name="Young S.K."/>
            <person name="Zeng Q."/>
            <person name="Gargeya S."/>
            <person name="Fitzgerald M."/>
            <person name="Haas B."/>
            <person name="Abouelleil A."/>
            <person name="Alvarado L."/>
            <person name="Arachchi H.M."/>
            <person name="Berlin A."/>
            <person name="Chapman S.B."/>
            <person name="Gearin G."/>
            <person name="Goldberg J."/>
            <person name="Griggs A."/>
            <person name="Gujja S."/>
            <person name="Hansen M."/>
            <person name="Heiman D."/>
            <person name="Howarth C."/>
            <person name="Larimer J."/>
            <person name="Lui A."/>
            <person name="MacDonald P.J.P."/>
            <person name="McCowen C."/>
            <person name="Montmayeur A."/>
            <person name="Murphy C."/>
            <person name="Neiman D."/>
            <person name="Pearson M."/>
            <person name="Priest M."/>
            <person name="Roberts A."/>
            <person name="Saif S."/>
            <person name="Shea T."/>
            <person name="Sisk P."/>
            <person name="Stolte C."/>
            <person name="Sykes S."/>
            <person name="Wortman J."/>
            <person name="Nusbaum C."/>
            <person name="Birren B."/>
        </authorList>
    </citation>
    <scope>NUCLEOTIDE SEQUENCE [LARGE SCALE GENOMIC DNA]</scope>
    <source>
        <strain evidence="13 14">Th239</strain>
    </source>
</reference>
<dbReference type="Pfam" id="PF03453">
    <property type="entry name" value="MoeA_N"/>
    <property type="match status" value="1"/>
</dbReference>
<dbReference type="SUPFAM" id="SSF63867">
    <property type="entry name" value="MoeA C-terminal domain-like"/>
    <property type="match status" value="1"/>
</dbReference>
<evidence type="ECO:0000256" key="10">
    <source>
        <dbReference type="ARBA" id="ARBA00047317"/>
    </source>
</evidence>
<keyword evidence="5 11" id="KW-0500">Molybdenum</keyword>
<dbReference type="EC" id="2.10.1.1" evidence="11"/>
<dbReference type="Pfam" id="PF03454">
    <property type="entry name" value="MoeA_C"/>
    <property type="match status" value="1"/>
</dbReference>
<dbReference type="OrthoDB" id="9804758at2"/>
<sequence length="411" mass="44569">MALLSVNEALERVLLATQTLEKKTINLRDIGIHQVLAQDIFAKRTQPPFRSSAMDGYAFRLNALSSIHYPLKIVGEAAAGQRFKGQIGLNEAVRIFTGAPVPDDADCVVIQENVTIEDNDQIVLTKPPQWNANIRPEGGDFKTGECILKAGSVISPSALALCAASGHAQIDVISCPRIAVLATGNELVLPDKQPSEDQIISSNSFGLMQLIRAHHCDVIDLGIAKDDEKSIQSAIARAQQEKADLLVTSGGVSVGEYDLVQKVLKEQGLELNFWKVAMRPGKPLMFGHIDGAYKMLALGLPGNPVSCLLTAHIFLIPILEKLSGRHYQAKTTSGILTNNLPKNGARKNFVRAKMKISDDGQYMVTPLLNQDSSNLSILTKANCLIIQEEHSDAIRMGESCSIFIPQGNLGF</sequence>
<evidence type="ECO:0000256" key="7">
    <source>
        <dbReference type="ARBA" id="ARBA00022723"/>
    </source>
</evidence>
<dbReference type="SUPFAM" id="SSF53218">
    <property type="entry name" value="Molybdenum cofactor biosynthesis proteins"/>
    <property type="match status" value="1"/>
</dbReference>
<comment type="similarity">
    <text evidence="4 11">Belongs to the MoeA family.</text>
</comment>
<evidence type="ECO:0000256" key="2">
    <source>
        <dbReference type="ARBA" id="ARBA00002901"/>
    </source>
</evidence>
<comment type="catalytic activity">
    <reaction evidence="10">
        <text>adenylyl-molybdopterin + molybdate = Mo-molybdopterin + AMP + H(+)</text>
        <dbReference type="Rhea" id="RHEA:35047"/>
        <dbReference type="ChEBI" id="CHEBI:15378"/>
        <dbReference type="ChEBI" id="CHEBI:36264"/>
        <dbReference type="ChEBI" id="CHEBI:62727"/>
        <dbReference type="ChEBI" id="CHEBI:71302"/>
        <dbReference type="ChEBI" id="CHEBI:456215"/>
        <dbReference type="EC" id="2.10.1.1"/>
    </reaction>
</comment>
<name>J0ZQ18_9HYPH</name>
<dbReference type="eggNOG" id="COG0303">
    <property type="taxonomic scope" value="Bacteria"/>
</dbReference>
<proteinExistence type="inferred from homology"/>
<dbReference type="GO" id="GO:0061599">
    <property type="term" value="F:molybdopterin molybdotransferase activity"/>
    <property type="evidence" value="ECO:0007669"/>
    <property type="project" value="UniProtKB-UniRule"/>
</dbReference>
<dbReference type="InterPro" id="IPR008284">
    <property type="entry name" value="MoCF_biosynth_CS"/>
</dbReference>